<evidence type="ECO:0000313" key="2">
    <source>
        <dbReference type="EMBL" id="EOZ97053.1"/>
    </source>
</evidence>
<gene>
    <name evidence="2" type="ORF">A33Q_1971</name>
</gene>
<keyword evidence="3" id="KW-1185">Reference proteome</keyword>
<dbReference type="STRING" id="1189612.A33Q_1971"/>
<protein>
    <recommendedName>
        <fullName evidence="1">DUF4136 domain-containing protein</fullName>
    </recommendedName>
</protein>
<sequence length="191" mass="22606">MKANATTLILFFILSGCLTQKDYIAEYDFNYAGNFKKYKTFGFVANPFPDTTFFHNTIENTISNRLDAQGFIVQDEKPDLLINYKIFSDTIKYRGYEQPNFDYWLSRRSSQYEVSEEEERENRERDENYNNVKYLQNNGMLVIYVIDNKRGSTIWQGYTAASFDFMSPDINTELTKATYRVMDKFKLLTRN</sequence>
<feature type="domain" description="DUF4136" evidence="1">
    <location>
        <begin position="26"/>
        <end position="185"/>
    </location>
</feature>
<dbReference type="AlphaFoldDB" id="S2E4B7"/>
<dbReference type="Proteomes" id="UP000006073">
    <property type="component" value="Unassembled WGS sequence"/>
</dbReference>
<dbReference type="RefSeq" id="WP_009034573.1">
    <property type="nucleotide sequence ID" value="NZ_ALWO02000031.1"/>
</dbReference>
<dbReference type="EMBL" id="ALWO02000031">
    <property type="protein sequence ID" value="EOZ97053.1"/>
    <property type="molecule type" value="Genomic_DNA"/>
</dbReference>
<comment type="caution">
    <text evidence="2">The sequence shown here is derived from an EMBL/GenBank/DDBJ whole genome shotgun (WGS) entry which is preliminary data.</text>
</comment>
<dbReference type="InterPro" id="IPR025411">
    <property type="entry name" value="DUF4136"/>
</dbReference>
<name>S2E4B7_INDAL</name>
<proteinExistence type="predicted"/>
<dbReference type="OrthoDB" id="875766at2"/>
<evidence type="ECO:0000313" key="3">
    <source>
        <dbReference type="Proteomes" id="UP000006073"/>
    </source>
</evidence>
<dbReference type="PROSITE" id="PS51257">
    <property type="entry name" value="PROKAR_LIPOPROTEIN"/>
    <property type="match status" value="1"/>
</dbReference>
<dbReference type="Pfam" id="PF13590">
    <property type="entry name" value="DUF4136"/>
    <property type="match status" value="1"/>
</dbReference>
<dbReference type="Gene3D" id="3.30.160.670">
    <property type="match status" value="1"/>
</dbReference>
<evidence type="ECO:0000259" key="1">
    <source>
        <dbReference type="Pfam" id="PF13590"/>
    </source>
</evidence>
<accession>S2E4B7</accession>
<organism evidence="2 3">
    <name type="scientific">Indibacter alkaliphilus (strain CCUG 57479 / KCTC 22604 / LW1)</name>
    <dbReference type="NCBI Taxonomy" id="1189612"/>
    <lineage>
        <taxon>Bacteria</taxon>
        <taxon>Pseudomonadati</taxon>
        <taxon>Bacteroidota</taxon>
        <taxon>Cytophagia</taxon>
        <taxon>Cytophagales</taxon>
        <taxon>Cyclobacteriaceae</taxon>
    </lineage>
</organism>
<reference evidence="2 3" key="1">
    <citation type="journal article" date="2013" name="Genome Announc.">
        <title>Draft Genome Sequence of Indibacter alkaliphilus Strain LW1T, Isolated from Lonar Lake, a Haloalkaline Lake in the Buldana District of Maharashtra, India.</title>
        <authorList>
            <person name="Singh A."/>
            <person name="Kumar Jangir P."/>
            <person name="Sharma R."/>
            <person name="Singh A."/>
            <person name="Kumar Pinnaka A."/>
            <person name="Shivaji S."/>
        </authorList>
    </citation>
    <scope>NUCLEOTIDE SEQUENCE [LARGE SCALE GENOMIC DNA]</scope>
    <source>
        <strain evidence="3">CCUG 57479 / KCTC 22604 / LW1</strain>
    </source>
</reference>